<evidence type="ECO:0000259" key="2">
    <source>
        <dbReference type="Pfam" id="PF06527"/>
    </source>
</evidence>
<feature type="domain" description="TniQ" evidence="2">
    <location>
        <begin position="7"/>
        <end position="119"/>
    </location>
</feature>
<sequence>MLAALPIPAGPAQHETLASYLNRLAALHGLPVRELWDQLSIARPGSTRRVAVAERLAVVTDRPPEHLFGALPELRDPAPDWTLWRHQSQPGCPRCDARHEGGPVLRLLPHHHYVCTKHHYWIGPPDAGQPATPLDERLSDIVTAQRQHQRVVTRLGGAAMFDAVLTGFLICGHLWANPQRPNADACRRWTRRTDLLIPPGAELRTFTASRLFAAVYPEAVSLAAIIASPLWRQRASGDAAGRREFLAEAARRLGGAADEHDPGNQAIIHWMLYDSHHPPSRPKNVPRYPRPWRDAPPAAKPLSQQRTDRSADWFKLNRRGGNVILYHRHLTPVITREWAPPMDDIAATIAASGSTIGCRPPRMAKHGTLGVA</sequence>
<proteinExistence type="predicted"/>
<protein>
    <recommendedName>
        <fullName evidence="2">TniQ domain-containing protein</fullName>
    </recommendedName>
</protein>
<organism evidence="3 4">
    <name type="scientific">Mycobacterium kansasii</name>
    <dbReference type="NCBI Taxonomy" id="1768"/>
    <lineage>
        <taxon>Bacteria</taxon>
        <taxon>Bacillati</taxon>
        <taxon>Actinomycetota</taxon>
        <taxon>Actinomycetes</taxon>
        <taxon>Mycobacteriales</taxon>
        <taxon>Mycobacteriaceae</taxon>
        <taxon>Mycobacterium</taxon>
    </lineage>
</organism>
<name>A0A7G1IL38_MYCKA</name>
<feature type="region of interest" description="Disordered" evidence="1">
    <location>
        <begin position="278"/>
        <end position="308"/>
    </location>
</feature>
<dbReference type="Proteomes" id="UP000516380">
    <property type="component" value="Chromosome"/>
</dbReference>
<dbReference type="Pfam" id="PF06527">
    <property type="entry name" value="TniQ"/>
    <property type="match status" value="1"/>
</dbReference>
<gene>
    <name evidence="3" type="ORF">NIIDMKKI_58390</name>
</gene>
<evidence type="ECO:0000256" key="1">
    <source>
        <dbReference type="SAM" id="MobiDB-lite"/>
    </source>
</evidence>
<dbReference type="EMBL" id="AP023343">
    <property type="protein sequence ID" value="BCI90633.1"/>
    <property type="molecule type" value="Genomic_DNA"/>
</dbReference>
<reference evidence="3 4" key="1">
    <citation type="submission" date="2020-07" db="EMBL/GenBank/DDBJ databases">
        <title>Mycobacterium kansasii (former subtype) with zoonotic potential isolated from diseased indoor pet cat, Japan.</title>
        <authorList>
            <person name="Fukano H."/>
            <person name="Terazono T."/>
            <person name="Hoshino Y."/>
        </authorList>
    </citation>
    <scope>NUCLEOTIDE SEQUENCE [LARGE SCALE GENOMIC DNA]</scope>
    <source>
        <strain evidence="3 4">Kuro-I</strain>
    </source>
</reference>
<evidence type="ECO:0000313" key="4">
    <source>
        <dbReference type="Proteomes" id="UP000516380"/>
    </source>
</evidence>
<evidence type="ECO:0000313" key="3">
    <source>
        <dbReference type="EMBL" id="BCI90633.1"/>
    </source>
</evidence>
<dbReference type="AlphaFoldDB" id="A0A7G1IL38"/>
<keyword evidence="4" id="KW-1185">Reference proteome</keyword>
<dbReference type="InterPro" id="IPR009492">
    <property type="entry name" value="TniQ"/>
</dbReference>
<accession>A0A7G1IL38</accession>